<comment type="caution">
    <text evidence="1">The sequence shown here is derived from an EMBL/GenBank/DDBJ whole genome shotgun (WGS) entry which is preliminary data.</text>
</comment>
<evidence type="ECO:0000313" key="1">
    <source>
        <dbReference type="EMBL" id="KAL2786390.1"/>
    </source>
</evidence>
<dbReference type="EMBL" id="JBFTWV010000119">
    <property type="protein sequence ID" value="KAL2786390.1"/>
    <property type="molecule type" value="Genomic_DNA"/>
</dbReference>
<evidence type="ECO:0000313" key="2">
    <source>
        <dbReference type="Proteomes" id="UP001610563"/>
    </source>
</evidence>
<sequence>MVRPKVSVITPSQRISAIDLEICSCSFGCRLSLPICSPSQAMSSMWRISLLHAGYKSKEPMRRIVCRQLDGYRIGRAGIGGTSMGFFWCISSSFIQGIPVVIEHDSITKVEISSKLRVSCIIVRLCHGHGLQPQIFCSSPSLVHCCEVGD</sequence>
<gene>
    <name evidence="1" type="ORF">BJX66DRAFT_32373</name>
</gene>
<keyword evidence="2" id="KW-1185">Reference proteome</keyword>
<accession>A0ABR4FT04</accession>
<name>A0ABR4FT04_9EURO</name>
<proteinExistence type="predicted"/>
<reference evidence="1 2" key="1">
    <citation type="submission" date="2024-07" db="EMBL/GenBank/DDBJ databases">
        <title>Section-level genome sequencing and comparative genomics of Aspergillus sections Usti and Cavernicolus.</title>
        <authorList>
            <consortium name="Lawrence Berkeley National Laboratory"/>
            <person name="Nybo J.L."/>
            <person name="Vesth T.C."/>
            <person name="Theobald S."/>
            <person name="Frisvad J.C."/>
            <person name="Larsen T.O."/>
            <person name="Kjaerboelling I."/>
            <person name="Rothschild-Mancinelli K."/>
            <person name="Lyhne E.K."/>
            <person name="Kogle M.E."/>
            <person name="Barry K."/>
            <person name="Clum A."/>
            <person name="Na H."/>
            <person name="Ledsgaard L."/>
            <person name="Lin J."/>
            <person name="Lipzen A."/>
            <person name="Kuo A."/>
            <person name="Riley R."/>
            <person name="Mondo S."/>
            <person name="Labutti K."/>
            <person name="Haridas S."/>
            <person name="Pangalinan J."/>
            <person name="Salamov A.A."/>
            <person name="Simmons B.A."/>
            <person name="Magnuson J.K."/>
            <person name="Chen J."/>
            <person name="Drula E."/>
            <person name="Henrissat B."/>
            <person name="Wiebenga A."/>
            <person name="Lubbers R.J."/>
            <person name="Gomes A.C."/>
            <person name="Makela M.R."/>
            <person name="Stajich J."/>
            <person name="Grigoriev I.V."/>
            <person name="Mortensen U.H."/>
            <person name="De Vries R.P."/>
            <person name="Baker S.E."/>
            <person name="Andersen M.R."/>
        </authorList>
    </citation>
    <scope>NUCLEOTIDE SEQUENCE [LARGE SCALE GENOMIC DNA]</scope>
    <source>
        <strain evidence="1 2">CBS 209.92</strain>
    </source>
</reference>
<organism evidence="1 2">
    <name type="scientific">Aspergillus keveii</name>
    <dbReference type="NCBI Taxonomy" id="714993"/>
    <lineage>
        <taxon>Eukaryota</taxon>
        <taxon>Fungi</taxon>
        <taxon>Dikarya</taxon>
        <taxon>Ascomycota</taxon>
        <taxon>Pezizomycotina</taxon>
        <taxon>Eurotiomycetes</taxon>
        <taxon>Eurotiomycetidae</taxon>
        <taxon>Eurotiales</taxon>
        <taxon>Aspergillaceae</taxon>
        <taxon>Aspergillus</taxon>
        <taxon>Aspergillus subgen. Nidulantes</taxon>
    </lineage>
</organism>
<dbReference type="Proteomes" id="UP001610563">
    <property type="component" value="Unassembled WGS sequence"/>
</dbReference>
<protein>
    <submittedName>
        <fullName evidence="1">Uncharacterized protein</fullName>
    </submittedName>
</protein>